<evidence type="ECO:0000313" key="9">
    <source>
        <dbReference type="RefSeq" id="XP_023161793.2"/>
    </source>
</evidence>
<evidence type="ECO:0000313" key="8">
    <source>
        <dbReference type="Proteomes" id="UP000504633"/>
    </source>
</evidence>
<evidence type="ECO:0000256" key="7">
    <source>
        <dbReference type="SAM" id="Phobius"/>
    </source>
</evidence>
<evidence type="ECO:0000256" key="5">
    <source>
        <dbReference type="ARBA" id="ARBA00022989"/>
    </source>
</evidence>
<proteinExistence type="inferred from homology"/>
<dbReference type="GO" id="GO:0016020">
    <property type="term" value="C:membrane"/>
    <property type="evidence" value="ECO:0007669"/>
    <property type="project" value="UniProtKB-SubCell"/>
</dbReference>
<dbReference type="GO" id="GO:0022857">
    <property type="term" value="F:transmembrane transporter activity"/>
    <property type="evidence" value="ECO:0007669"/>
    <property type="project" value="InterPro"/>
</dbReference>
<dbReference type="KEGG" id="dhe:111593320"/>
<evidence type="ECO:0000256" key="6">
    <source>
        <dbReference type="ARBA" id="ARBA00023136"/>
    </source>
</evidence>
<dbReference type="GeneID" id="111593320"/>
<dbReference type="OMA" id="DSYMGNV"/>
<dbReference type="Proteomes" id="UP000504633">
    <property type="component" value="Unplaced"/>
</dbReference>
<accession>A0A6J1LEW0</accession>
<evidence type="ECO:0000256" key="2">
    <source>
        <dbReference type="ARBA" id="ARBA00005982"/>
    </source>
</evidence>
<feature type="transmembrane region" description="Helical" evidence="7">
    <location>
        <begin position="63"/>
        <end position="90"/>
    </location>
</feature>
<keyword evidence="4" id="KW-0813">Transport</keyword>
<feature type="transmembrane region" description="Helical" evidence="7">
    <location>
        <begin position="396"/>
        <end position="416"/>
    </location>
</feature>
<dbReference type="OrthoDB" id="8904098at2759"/>
<feature type="transmembrane region" description="Helical" evidence="7">
    <location>
        <begin position="468"/>
        <end position="486"/>
    </location>
</feature>
<keyword evidence="3 7" id="KW-0812">Transmembrane</keyword>
<name>A0A6J1LEW0_DROHY</name>
<reference evidence="9" key="1">
    <citation type="submission" date="2025-08" db="UniProtKB">
        <authorList>
            <consortium name="RefSeq"/>
        </authorList>
    </citation>
    <scope>IDENTIFICATION</scope>
    <source>
        <strain evidence="9">15085-1641.00</strain>
        <tissue evidence="9">Whole body</tissue>
    </source>
</reference>
<sequence>MFRATEIGSEETLPALAELTQSTAESLSDFREREKLRKPRISLPNYGFAPISNIRLEYKYPRAVCFILATKFFEAFAANGMRTILVLFLRDDLNFTESFSTIVLHIFNFFGQFCPIVGAMLADSYMGNVRTISGFCFLYGFGWLLLTMTSVPYLGMSVTAFLLVSISFIAVGNGSIRACITSLGALQFKLPEQAVHLAEYFSFYYFVYYFGIFLSKILPPLVRANTQCFDKTTCYPAVFGTLGSSFMVAWIIFLIGKCFYKQEKLFGDNILFRYCGCIKTALVQKWRNRKSAKRCNYWLQNAIGPYDANFVNDVSKVLRISKLFIPLPVYFALLAQQDSSWTFQATMMNTTVLGVTIEPDQAKAVGPVFLFMLIPLWQYVTVPILRRLLNWELKPLHSVTLGGICSAAAFLCAGILQDRIMESPIQSINVAWQLPQFLLLMLGELLLSIPGLQFAFTQAPSSMKSVVTAAWFLNNAFGNLIVVIVTQLDALSSQKAEYLFYAVLMLVCIIIFTLLAYDYVLQERKGYIQTRDLVVLLPNATDNIPSSSSRGGSV</sequence>
<dbReference type="InterPro" id="IPR000109">
    <property type="entry name" value="POT_fam"/>
</dbReference>
<feature type="transmembrane region" description="Helical" evidence="7">
    <location>
        <begin position="160"/>
        <end position="185"/>
    </location>
</feature>
<dbReference type="AlphaFoldDB" id="A0A6J1LEW0"/>
<keyword evidence="4" id="KW-0571">Peptide transport</keyword>
<protein>
    <submittedName>
        <fullName evidence="9">Solute carrier family 15 member 1</fullName>
    </submittedName>
</protein>
<evidence type="ECO:0000256" key="4">
    <source>
        <dbReference type="ARBA" id="ARBA00022856"/>
    </source>
</evidence>
<comment type="subcellular location">
    <subcellularLocation>
        <location evidence="1">Membrane</location>
        <topology evidence="1">Multi-pass membrane protein</topology>
    </subcellularLocation>
</comment>
<feature type="transmembrane region" description="Helical" evidence="7">
    <location>
        <begin position="364"/>
        <end position="384"/>
    </location>
</feature>
<evidence type="ECO:0000256" key="3">
    <source>
        <dbReference type="ARBA" id="ARBA00022692"/>
    </source>
</evidence>
<gene>
    <name evidence="9" type="primary">LOC111593320</name>
</gene>
<keyword evidence="5 7" id="KW-1133">Transmembrane helix</keyword>
<feature type="transmembrane region" description="Helical" evidence="7">
    <location>
        <begin position="134"/>
        <end position="154"/>
    </location>
</feature>
<comment type="similarity">
    <text evidence="2">Belongs to the major facilitator superfamily. Proton-dependent oligopeptide transporter (POT/PTR) (TC 2.A.17) family.</text>
</comment>
<feature type="transmembrane region" description="Helical" evidence="7">
    <location>
        <begin position="498"/>
        <end position="517"/>
    </location>
</feature>
<dbReference type="SUPFAM" id="SSF103473">
    <property type="entry name" value="MFS general substrate transporter"/>
    <property type="match status" value="2"/>
</dbReference>
<dbReference type="Pfam" id="PF00854">
    <property type="entry name" value="PTR2"/>
    <property type="match status" value="1"/>
</dbReference>
<dbReference type="InterPro" id="IPR036259">
    <property type="entry name" value="MFS_trans_sf"/>
</dbReference>
<dbReference type="PANTHER" id="PTHR11654">
    <property type="entry name" value="OLIGOPEPTIDE TRANSPORTER-RELATED"/>
    <property type="match status" value="1"/>
</dbReference>
<keyword evidence="4" id="KW-0653">Protein transport</keyword>
<evidence type="ECO:0000256" key="1">
    <source>
        <dbReference type="ARBA" id="ARBA00004141"/>
    </source>
</evidence>
<keyword evidence="6 7" id="KW-0472">Membrane</keyword>
<feature type="transmembrane region" description="Helical" evidence="7">
    <location>
        <begin position="197"/>
        <end position="215"/>
    </location>
</feature>
<dbReference type="GO" id="GO:0015833">
    <property type="term" value="P:peptide transport"/>
    <property type="evidence" value="ECO:0007669"/>
    <property type="project" value="UniProtKB-KW"/>
</dbReference>
<dbReference type="RefSeq" id="XP_023161793.2">
    <property type="nucleotide sequence ID" value="XM_023306025.2"/>
</dbReference>
<organism evidence="8 9">
    <name type="scientific">Drosophila hydei</name>
    <name type="common">Fruit fly</name>
    <dbReference type="NCBI Taxonomy" id="7224"/>
    <lineage>
        <taxon>Eukaryota</taxon>
        <taxon>Metazoa</taxon>
        <taxon>Ecdysozoa</taxon>
        <taxon>Arthropoda</taxon>
        <taxon>Hexapoda</taxon>
        <taxon>Insecta</taxon>
        <taxon>Pterygota</taxon>
        <taxon>Neoptera</taxon>
        <taxon>Endopterygota</taxon>
        <taxon>Diptera</taxon>
        <taxon>Brachycera</taxon>
        <taxon>Muscomorpha</taxon>
        <taxon>Ephydroidea</taxon>
        <taxon>Drosophilidae</taxon>
        <taxon>Drosophila</taxon>
    </lineage>
</organism>
<feature type="transmembrane region" description="Helical" evidence="7">
    <location>
        <begin position="437"/>
        <end position="456"/>
    </location>
</feature>
<dbReference type="Gene3D" id="1.20.1250.20">
    <property type="entry name" value="MFS general substrate transporter like domains"/>
    <property type="match status" value="1"/>
</dbReference>
<feature type="transmembrane region" description="Helical" evidence="7">
    <location>
        <begin position="102"/>
        <end position="122"/>
    </location>
</feature>
<feature type="transmembrane region" description="Helical" evidence="7">
    <location>
        <begin position="235"/>
        <end position="255"/>
    </location>
</feature>
<keyword evidence="8" id="KW-1185">Reference proteome</keyword>